<comment type="caution">
    <text evidence="2">The sequence shown here is derived from an EMBL/GenBank/DDBJ whole genome shotgun (WGS) entry which is preliminary data.</text>
</comment>
<reference evidence="2 3" key="1">
    <citation type="submission" date="2017-05" db="EMBL/GenBank/DDBJ databases">
        <title>De novo genome assembly of Deniococcus indicus strain DR1.</title>
        <authorList>
            <person name="Chauhan D."/>
            <person name="Yennamalli R.M."/>
            <person name="Priyadarshini R."/>
        </authorList>
    </citation>
    <scope>NUCLEOTIDE SEQUENCE [LARGE SCALE GENOMIC DNA]</scope>
    <source>
        <strain evidence="2 3">DR1</strain>
    </source>
</reference>
<dbReference type="EMBL" id="NHMK01000007">
    <property type="protein sequence ID" value="OWL98463.1"/>
    <property type="molecule type" value="Genomic_DNA"/>
</dbReference>
<gene>
    <name evidence="2" type="ORF">CBQ26_01955</name>
</gene>
<evidence type="ECO:0000313" key="3">
    <source>
        <dbReference type="Proteomes" id="UP000197208"/>
    </source>
</evidence>
<dbReference type="Proteomes" id="UP000197208">
    <property type="component" value="Unassembled WGS sequence"/>
</dbReference>
<sequence>MVRGTSPSTSEVVTPTPRRVWIVQSNPTPQAYAELQTAFDHFNAALFAGTLPAALITLQRKHKTSGYFSPRRFVSASGAEVHEIALNPAYFAVQPLEATLGTLVHEMVHLWQFEHGQPGRRGYHNRQWATRMIELGLHPSTTGAPGGRTTGESMSDYIMEGPFLTACRALLATSFVVTWYDRLLPAAALHVEAPTVDLEPESTAVPGVEWFTLTAPPSPVRASIQPIPVQPRRPTRVKYQCQTCQVQVWGKPGLNVACLTCNQPLSALQD</sequence>
<keyword evidence="3" id="KW-1185">Reference proteome</keyword>
<evidence type="ECO:0000259" key="1">
    <source>
        <dbReference type="Pfam" id="PF10263"/>
    </source>
</evidence>
<name>A0A246BS20_9DEIO</name>
<proteinExistence type="predicted"/>
<protein>
    <recommendedName>
        <fullName evidence="1">SprT-like domain-containing protein</fullName>
    </recommendedName>
</protein>
<organism evidence="2 3">
    <name type="scientific">Deinococcus indicus</name>
    <dbReference type="NCBI Taxonomy" id="223556"/>
    <lineage>
        <taxon>Bacteria</taxon>
        <taxon>Thermotogati</taxon>
        <taxon>Deinococcota</taxon>
        <taxon>Deinococci</taxon>
        <taxon>Deinococcales</taxon>
        <taxon>Deinococcaceae</taxon>
        <taxon>Deinococcus</taxon>
    </lineage>
</organism>
<accession>A0A246BS20</accession>
<dbReference type="AlphaFoldDB" id="A0A246BS20"/>
<dbReference type="OrthoDB" id="9787302at2"/>
<dbReference type="InterPro" id="IPR006640">
    <property type="entry name" value="SprT-like_domain"/>
</dbReference>
<evidence type="ECO:0000313" key="2">
    <source>
        <dbReference type="EMBL" id="OWL98463.1"/>
    </source>
</evidence>
<feature type="domain" description="SprT-like" evidence="1">
    <location>
        <begin position="36"/>
        <end position="135"/>
    </location>
</feature>
<dbReference type="Pfam" id="PF10263">
    <property type="entry name" value="SprT-like"/>
    <property type="match status" value="1"/>
</dbReference>
<dbReference type="GO" id="GO:0006950">
    <property type="term" value="P:response to stress"/>
    <property type="evidence" value="ECO:0007669"/>
    <property type="project" value="UniProtKB-ARBA"/>
</dbReference>